<dbReference type="Gene3D" id="3.20.20.30">
    <property type="entry name" value="Luciferase-like domain"/>
    <property type="match status" value="1"/>
</dbReference>
<reference evidence="8 9" key="1">
    <citation type="submission" date="2017-11" db="EMBL/GenBank/DDBJ databases">
        <title>Genomic Encyclopedia of Archaeal and Bacterial Type Strains, Phase II (KMG-II): From Individual Species to Whole Genera.</title>
        <authorList>
            <person name="Goeker M."/>
        </authorList>
    </citation>
    <scope>NUCLEOTIDE SEQUENCE [LARGE SCALE GENOMIC DNA]</scope>
    <source>
        <strain evidence="8 9">DSM 16400</strain>
    </source>
</reference>
<protein>
    <submittedName>
        <fullName evidence="8">FMN-dependent oxidoreductase (Nitrilotriacetate monooxygenase family)</fullName>
    </submittedName>
</protein>
<dbReference type="AlphaFoldDB" id="A0A2M9D657"/>
<evidence type="ECO:0000313" key="9">
    <source>
        <dbReference type="Proteomes" id="UP000231742"/>
    </source>
</evidence>
<dbReference type="PIRSF" id="PIRSF000337">
    <property type="entry name" value="NTA_MOA"/>
    <property type="match status" value="1"/>
</dbReference>
<feature type="binding site" evidence="6">
    <location>
        <position position="57"/>
    </location>
    <ligand>
        <name>FMN</name>
        <dbReference type="ChEBI" id="CHEBI:58210"/>
    </ligand>
</feature>
<evidence type="ECO:0000256" key="6">
    <source>
        <dbReference type="PIRSR" id="PIRSR000337-1"/>
    </source>
</evidence>
<dbReference type="EMBL" id="PGFH01000001">
    <property type="protein sequence ID" value="PJJ81197.1"/>
    <property type="molecule type" value="Genomic_DNA"/>
</dbReference>
<comment type="caution">
    <text evidence="8">The sequence shown here is derived from an EMBL/GenBank/DDBJ whole genome shotgun (WGS) entry which is preliminary data.</text>
</comment>
<dbReference type="PANTHER" id="PTHR30011:SF16">
    <property type="entry name" value="C2H2 FINGER DOMAIN TRANSCRIPTION FACTOR (EUROFUNG)-RELATED"/>
    <property type="match status" value="1"/>
</dbReference>
<proteinExistence type="inferred from homology"/>
<dbReference type="RefSeq" id="WP_100387906.1">
    <property type="nucleotide sequence ID" value="NZ_BMZU01000001.1"/>
</dbReference>
<organism evidence="8 9">
    <name type="scientific">Salinibacterium amurskyense</name>
    <dbReference type="NCBI Taxonomy" id="205941"/>
    <lineage>
        <taxon>Bacteria</taxon>
        <taxon>Bacillati</taxon>
        <taxon>Actinomycetota</taxon>
        <taxon>Actinomycetes</taxon>
        <taxon>Micrococcales</taxon>
        <taxon>Microbacteriaceae</taxon>
        <taxon>Salinibacterium</taxon>
    </lineage>
</organism>
<dbReference type="InterPro" id="IPR011251">
    <property type="entry name" value="Luciferase-like_dom"/>
</dbReference>
<comment type="similarity">
    <text evidence="5">Belongs to the NtaA/SnaA/DszA monooxygenase family.</text>
</comment>
<feature type="binding site" evidence="6">
    <location>
        <position position="228"/>
    </location>
    <ligand>
        <name>FMN</name>
        <dbReference type="ChEBI" id="CHEBI:58210"/>
    </ligand>
</feature>
<dbReference type="Pfam" id="PF00296">
    <property type="entry name" value="Bac_luciferase"/>
    <property type="match status" value="1"/>
</dbReference>
<keyword evidence="2 6" id="KW-0288">FMN</keyword>
<dbReference type="InterPro" id="IPR051260">
    <property type="entry name" value="Diverse_substr_monoxygenases"/>
</dbReference>
<dbReference type="GO" id="GO:0016705">
    <property type="term" value="F:oxidoreductase activity, acting on paired donors, with incorporation or reduction of molecular oxygen"/>
    <property type="evidence" value="ECO:0007669"/>
    <property type="project" value="InterPro"/>
</dbReference>
<evidence type="ECO:0000256" key="5">
    <source>
        <dbReference type="ARBA" id="ARBA00033748"/>
    </source>
</evidence>
<accession>A0A2M9D657</accession>
<feature type="binding site" evidence="6">
    <location>
        <position position="153"/>
    </location>
    <ligand>
        <name>FMN</name>
        <dbReference type="ChEBI" id="CHEBI:58210"/>
    </ligand>
</feature>
<evidence type="ECO:0000256" key="2">
    <source>
        <dbReference type="ARBA" id="ARBA00022643"/>
    </source>
</evidence>
<dbReference type="SUPFAM" id="SSF51679">
    <property type="entry name" value="Bacterial luciferase-like"/>
    <property type="match status" value="1"/>
</dbReference>
<evidence type="ECO:0000259" key="7">
    <source>
        <dbReference type="Pfam" id="PF00296"/>
    </source>
</evidence>
<evidence type="ECO:0000256" key="3">
    <source>
        <dbReference type="ARBA" id="ARBA00023002"/>
    </source>
</evidence>
<keyword evidence="1 6" id="KW-0285">Flavoprotein</keyword>
<keyword evidence="9" id="KW-1185">Reference proteome</keyword>
<evidence type="ECO:0000256" key="4">
    <source>
        <dbReference type="ARBA" id="ARBA00023033"/>
    </source>
</evidence>
<feature type="binding site" evidence="6">
    <location>
        <position position="157"/>
    </location>
    <ligand>
        <name>FMN</name>
        <dbReference type="ChEBI" id="CHEBI:58210"/>
    </ligand>
</feature>
<feature type="domain" description="Luciferase-like" evidence="7">
    <location>
        <begin position="21"/>
        <end position="380"/>
    </location>
</feature>
<dbReference type="GO" id="GO:0004497">
    <property type="term" value="F:monooxygenase activity"/>
    <property type="evidence" value="ECO:0007669"/>
    <property type="project" value="UniProtKB-KW"/>
</dbReference>
<dbReference type="InterPro" id="IPR016215">
    <property type="entry name" value="NTA_MOA"/>
</dbReference>
<dbReference type="PANTHER" id="PTHR30011">
    <property type="entry name" value="ALKANESULFONATE MONOOXYGENASE-RELATED"/>
    <property type="match status" value="1"/>
</dbReference>
<keyword evidence="4 8" id="KW-0503">Monooxygenase</keyword>
<feature type="binding site" evidence="6">
    <location>
        <position position="103"/>
    </location>
    <ligand>
        <name>FMN</name>
        <dbReference type="ChEBI" id="CHEBI:58210"/>
    </ligand>
</feature>
<sequence length="459" mass="49879">MKKLRFGLFENPQANDSGTSTWRHPDNKRDMFDRLDYWREITTICEEAGFDFMFLADAWGWADVNGERPEICSVEGLDLPRLDPAILAAALISTTTNLGLVLTGSTLLEQPYAFARRIASLDHLSGGRIGWNVVTTGTAETASQAFGVPMVAHDERYDMADDFMEVVYKLWEGAWERDALERDKNGHFADPAKVHRIEHDGPYFKSHGYGNSSYSPQGTPVLFQAGTSPRGREFGGKHGEAVFLGGGSVEKVAEQVASIREEAVKNGRAADSVKIMSAFTCVIGDSADEAKAKLQAVLDAESPDVAVASYAWFTGLDLSSFDPATPMKELHTELSQTQITRFGDQTVGDVLAQWHGNGVRSKPFVGTAEQIADEMIALAEGADLDGFLLTPMIQPSSTVEFIEKVLPILRERGVAGEGYDAPTLRERLLGTDDSILRDDHPGAAYRATAGGSAAAESAH</sequence>
<evidence type="ECO:0000313" key="8">
    <source>
        <dbReference type="EMBL" id="PJJ81197.1"/>
    </source>
</evidence>
<dbReference type="NCBIfam" id="TIGR03860">
    <property type="entry name" value="FMN_nitrolo"/>
    <property type="match status" value="1"/>
</dbReference>
<dbReference type="OrthoDB" id="3265338at2"/>
<name>A0A2M9D657_9MICO</name>
<dbReference type="Proteomes" id="UP000231742">
    <property type="component" value="Unassembled WGS sequence"/>
</dbReference>
<keyword evidence="3" id="KW-0560">Oxidoreductase</keyword>
<evidence type="ECO:0000256" key="1">
    <source>
        <dbReference type="ARBA" id="ARBA00022630"/>
    </source>
</evidence>
<gene>
    <name evidence="8" type="ORF">CLV85_0368</name>
</gene>
<dbReference type="InterPro" id="IPR036661">
    <property type="entry name" value="Luciferase-like_sf"/>
</dbReference>